<dbReference type="EMBL" id="JAFVMH010000003">
    <property type="protein sequence ID" value="MBO1325310.1"/>
    <property type="molecule type" value="Genomic_DNA"/>
</dbReference>
<dbReference type="GO" id="GO:0019068">
    <property type="term" value="P:virion assembly"/>
    <property type="evidence" value="ECO:0007669"/>
    <property type="project" value="InterPro"/>
</dbReference>
<protein>
    <recommendedName>
        <fullName evidence="4">Phage protein</fullName>
    </recommendedName>
</protein>
<dbReference type="InterPro" id="IPR008018">
    <property type="entry name" value="Phage_tail_attach_FII"/>
</dbReference>
<dbReference type="AlphaFoldDB" id="A0A939HJ00"/>
<name>A0A939HJ00_9PROT</name>
<dbReference type="RefSeq" id="WP_207845946.1">
    <property type="nucleotide sequence ID" value="NZ_JAFVMH010000003.1"/>
</dbReference>
<gene>
    <name evidence="2" type="ORF">J2D77_09140</name>
</gene>
<evidence type="ECO:0000313" key="3">
    <source>
        <dbReference type="Proteomes" id="UP000664073"/>
    </source>
</evidence>
<accession>A0A939HJ00</accession>
<dbReference type="InterPro" id="IPR053734">
    <property type="entry name" value="Phage_Head-Tail_Connect_sf"/>
</dbReference>
<dbReference type="Proteomes" id="UP000664073">
    <property type="component" value="Unassembled WGS sequence"/>
</dbReference>
<comment type="caution">
    <text evidence="2">The sequence shown here is derived from an EMBL/GenBank/DDBJ whole genome shotgun (WGS) entry which is preliminary data.</text>
</comment>
<dbReference type="Pfam" id="PF05354">
    <property type="entry name" value="Phage_attach"/>
    <property type="match status" value="1"/>
</dbReference>
<evidence type="ECO:0000256" key="1">
    <source>
        <dbReference type="SAM" id="MobiDB-lite"/>
    </source>
</evidence>
<keyword evidence="3" id="KW-1185">Reference proteome</keyword>
<dbReference type="Gene3D" id="2.40.10.180">
    <property type="entry name" value="Phage tail proteins"/>
    <property type="match status" value="1"/>
</dbReference>
<organism evidence="2 3">
    <name type="scientific">Acetobacter garciniae</name>
    <dbReference type="NCBI Taxonomy" id="2817435"/>
    <lineage>
        <taxon>Bacteria</taxon>
        <taxon>Pseudomonadati</taxon>
        <taxon>Pseudomonadota</taxon>
        <taxon>Alphaproteobacteria</taxon>
        <taxon>Acetobacterales</taxon>
        <taxon>Acetobacteraceae</taxon>
        <taxon>Acetobacter</taxon>
    </lineage>
</organism>
<evidence type="ECO:0000313" key="2">
    <source>
        <dbReference type="EMBL" id="MBO1325310.1"/>
    </source>
</evidence>
<feature type="region of interest" description="Disordered" evidence="1">
    <location>
        <begin position="110"/>
        <end position="130"/>
    </location>
</feature>
<proteinExistence type="predicted"/>
<reference evidence="2" key="1">
    <citation type="submission" date="2021-03" db="EMBL/GenBank/DDBJ databases">
        <title>The complete genome sequence of Acetobacter sp. TBRC 12339.</title>
        <authorList>
            <person name="Charoenyingcharoen P."/>
            <person name="Yukphan P."/>
        </authorList>
    </citation>
    <scope>NUCLEOTIDE SEQUENCE</scope>
    <source>
        <strain evidence="2">TBRC 12339</strain>
    </source>
</reference>
<sequence length="130" mass="14007">MDWDRLVLGPCQAVFGESVQWLQGGSSAAITLTGIFDNGWKPMDVEIVDGITPSHVVSADARLGVQLSQFATQPAQGDIFIIRGSRWIVREVMDDSHGGADILLNKADKINDPLPGSTARQSGWSAPPDY</sequence>
<evidence type="ECO:0008006" key="4">
    <source>
        <dbReference type="Google" id="ProtNLM"/>
    </source>
</evidence>